<dbReference type="KEGG" id="cbac:JI75_05285"/>
<feature type="binding site" evidence="8">
    <location>
        <begin position="163"/>
        <end position="167"/>
    </location>
    <ligand>
        <name>NADP(+)</name>
        <dbReference type="ChEBI" id="CHEBI:58349"/>
    </ligand>
</feature>
<dbReference type="Pfam" id="PF13561">
    <property type="entry name" value="adh_short_C2"/>
    <property type="match status" value="1"/>
</dbReference>
<dbReference type="Gene3D" id="3.40.50.720">
    <property type="entry name" value="NAD(P)-binding Rossmann-like Domain"/>
    <property type="match status" value="1"/>
</dbReference>
<dbReference type="AlphaFoldDB" id="A0A0A8BAK3"/>
<comment type="similarity">
    <text evidence="2 9">Belongs to the short-chain dehydrogenases/reductases (SDR) family.</text>
</comment>
<dbReference type="NCBIfam" id="NF005559">
    <property type="entry name" value="PRK07231.1"/>
    <property type="match status" value="1"/>
</dbReference>
<dbReference type="InterPro" id="IPR036291">
    <property type="entry name" value="NAD(P)-bd_dom_sf"/>
</dbReference>
<dbReference type="GO" id="GO:0006633">
    <property type="term" value="P:fatty acid biosynthetic process"/>
    <property type="evidence" value="ECO:0007669"/>
    <property type="project" value="UniProtKB-UniPathway"/>
</dbReference>
<dbReference type="EC" id="1.1.1.100" evidence="3 9"/>
<dbReference type="STRING" id="1531429.JI75_05285"/>
<evidence type="ECO:0000256" key="7">
    <source>
        <dbReference type="PIRSR" id="PIRSR611284-1"/>
    </source>
</evidence>
<evidence type="ECO:0000256" key="2">
    <source>
        <dbReference type="ARBA" id="ARBA00006484"/>
    </source>
</evidence>
<protein>
    <recommendedName>
        <fullName evidence="3 9">3-oxoacyl-[acyl-carrier-protein] reductase</fullName>
        <ecNumber evidence="3 9">1.1.1.100</ecNumber>
    </recommendedName>
</protein>
<dbReference type="HOGENOM" id="CLU_010194_1_3_11"/>
<evidence type="ECO:0000256" key="8">
    <source>
        <dbReference type="PIRSR" id="PIRSR611284-2"/>
    </source>
</evidence>
<feature type="binding site" evidence="8">
    <location>
        <begin position="17"/>
        <end position="20"/>
    </location>
    <ligand>
        <name>NADP(+)</name>
        <dbReference type="ChEBI" id="CHEBI:58349"/>
    </ligand>
</feature>
<gene>
    <name evidence="11" type="ORF">JI75_05285</name>
</gene>
<feature type="active site" description="Proton acceptor" evidence="7">
    <location>
        <position position="163"/>
    </location>
</feature>
<evidence type="ECO:0000256" key="3">
    <source>
        <dbReference type="ARBA" id="ARBA00012948"/>
    </source>
</evidence>
<dbReference type="InterPro" id="IPR057326">
    <property type="entry name" value="KR_dom"/>
</dbReference>
<keyword evidence="9" id="KW-0444">Lipid biosynthesis</keyword>
<dbReference type="SUPFAM" id="SSF51735">
    <property type="entry name" value="NAD(P)-binding Rossmann-fold domains"/>
    <property type="match status" value="1"/>
</dbReference>
<comment type="catalytic activity">
    <reaction evidence="6 9">
        <text>a (3R)-hydroxyacyl-[ACP] + NADP(+) = a 3-oxoacyl-[ACP] + NADPH + H(+)</text>
        <dbReference type="Rhea" id="RHEA:17397"/>
        <dbReference type="Rhea" id="RHEA-COMP:9916"/>
        <dbReference type="Rhea" id="RHEA-COMP:9945"/>
        <dbReference type="ChEBI" id="CHEBI:15378"/>
        <dbReference type="ChEBI" id="CHEBI:57783"/>
        <dbReference type="ChEBI" id="CHEBI:58349"/>
        <dbReference type="ChEBI" id="CHEBI:78776"/>
        <dbReference type="ChEBI" id="CHEBI:78827"/>
        <dbReference type="EC" id="1.1.1.100"/>
    </reaction>
</comment>
<evidence type="ECO:0000313" key="12">
    <source>
        <dbReference type="Proteomes" id="UP000031121"/>
    </source>
</evidence>
<keyword evidence="12" id="KW-1185">Reference proteome</keyword>
<sequence length="255" mass="26620">MVDTETTETRRSALVTGSARGIGREVAVQLARAGYDVCVNCSSDKGLADATAFSDSLAADYGVRSIAVAANVALADEARELVERACEAFGRLDVVVNNAGITRDKLVARMKEEDFDAVIDVNLKGTFNCCKAAAKVMAKQRYGRLIQMSSVVGLHGNAGQANYAASKAGVVGLTLSLAKELASRNVTANAIAPGFIETDMTDALSDAQKEAIAKEIPVGRFGHVSDIARAVVFLASEEAGYITGQVLTVDGGLSL</sequence>
<feature type="binding site" evidence="8">
    <location>
        <position position="196"/>
    </location>
    <ligand>
        <name>NADP(+)</name>
        <dbReference type="ChEBI" id="CHEBI:58349"/>
    </ligand>
</feature>
<dbReference type="PRINTS" id="PR00080">
    <property type="entry name" value="SDRFAMILY"/>
</dbReference>
<dbReference type="InterPro" id="IPR020904">
    <property type="entry name" value="Sc_DH/Rdtase_CS"/>
</dbReference>
<keyword evidence="9" id="KW-0275">Fatty acid biosynthesis</keyword>
<dbReference type="Proteomes" id="UP000031121">
    <property type="component" value="Chromosome"/>
</dbReference>
<evidence type="ECO:0000256" key="5">
    <source>
        <dbReference type="ARBA" id="ARBA00023002"/>
    </source>
</evidence>
<dbReference type="InterPro" id="IPR050259">
    <property type="entry name" value="SDR"/>
</dbReference>
<comment type="pathway">
    <text evidence="1 9">Lipid metabolism; fatty acid biosynthesis.</text>
</comment>
<evidence type="ECO:0000256" key="6">
    <source>
        <dbReference type="ARBA" id="ARBA00048508"/>
    </source>
</evidence>
<feature type="binding site" evidence="8">
    <location>
        <begin position="71"/>
        <end position="72"/>
    </location>
    <ligand>
        <name>NADP(+)</name>
        <dbReference type="ChEBI" id="CHEBI:58349"/>
    </ligand>
</feature>
<evidence type="ECO:0000313" key="11">
    <source>
        <dbReference type="EMBL" id="AJC12167.1"/>
    </source>
</evidence>
<reference evidence="12" key="1">
    <citation type="submission" date="2014-08" db="EMBL/GenBank/DDBJ databases">
        <title>Coriobacteriaceae sp. complete genome.</title>
        <authorList>
            <person name="Looft T."/>
            <person name="Bayles D.O."/>
            <person name="Stanton T.B."/>
        </authorList>
    </citation>
    <scope>NUCLEOTIDE SEQUENCE [LARGE SCALE GENOMIC DNA]</scope>
    <source>
        <strain evidence="12">68-1-3</strain>
    </source>
</reference>
<dbReference type="NCBIfam" id="NF009466">
    <property type="entry name" value="PRK12826.1-2"/>
    <property type="match status" value="1"/>
</dbReference>
<name>A0A0A8BAK3_9ACTN</name>
<feature type="binding site" evidence="8">
    <location>
        <position position="98"/>
    </location>
    <ligand>
        <name>NADP(+)</name>
        <dbReference type="ChEBI" id="CHEBI:58349"/>
    </ligand>
</feature>
<organism evidence="11 12">
    <name type="scientific">Berryella intestinalis</name>
    <dbReference type="NCBI Taxonomy" id="1531429"/>
    <lineage>
        <taxon>Bacteria</taxon>
        <taxon>Bacillati</taxon>
        <taxon>Actinomycetota</taxon>
        <taxon>Coriobacteriia</taxon>
        <taxon>Eggerthellales</taxon>
        <taxon>Eggerthellaceae</taxon>
        <taxon>Berryella</taxon>
    </lineage>
</organism>
<dbReference type="PROSITE" id="PS00061">
    <property type="entry name" value="ADH_SHORT"/>
    <property type="match status" value="1"/>
</dbReference>
<dbReference type="GO" id="GO:0051287">
    <property type="term" value="F:NAD binding"/>
    <property type="evidence" value="ECO:0007669"/>
    <property type="project" value="UniProtKB-UniRule"/>
</dbReference>
<comment type="subunit">
    <text evidence="9">Homotetramer.</text>
</comment>
<evidence type="ECO:0000256" key="1">
    <source>
        <dbReference type="ARBA" id="ARBA00005194"/>
    </source>
</evidence>
<evidence type="ECO:0000256" key="9">
    <source>
        <dbReference type="RuleBase" id="RU366074"/>
    </source>
</evidence>
<dbReference type="OrthoDB" id="9808187at2"/>
<keyword evidence="9" id="KW-0276">Fatty acid metabolism</keyword>
<evidence type="ECO:0000259" key="10">
    <source>
        <dbReference type="SMART" id="SM00822"/>
    </source>
</evidence>
<dbReference type="NCBIfam" id="TIGR01830">
    <property type="entry name" value="3oxo_ACP_reduc"/>
    <property type="match status" value="1"/>
</dbReference>
<dbReference type="UniPathway" id="UPA00094"/>
<comment type="function">
    <text evidence="9">Catalyzes the NADPH-dependent reduction of beta-ketoacyl-ACP substrates to beta-hydroxyacyl-ACP products, the first reductive step in the elongation cycle of fatty acid biosynthesis.</text>
</comment>
<dbReference type="PANTHER" id="PTHR42879:SF2">
    <property type="entry name" value="3-OXOACYL-[ACYL-CARRIER-PROTEIN] REDUCTASE FABG"/>
    <property type="match status" value="1"/>
</dbReference>
<dbReference type="SMART" id="SM00822">
    <property type="entry name" value="PKS_KR"/>
    <property type="match status" value="1"/>
</dbReference>
<feature type="domain" description="Ketoreductase" evidence="10">
    <location>
        <begin position="11"/>
        <end position="194"/>
    </location>
</feature>
<evidence type="ECO:0000256" key="4">
    <source>
        <dbReference type="ARBA" id="ARBA00022857"/>
    </source>
</evidence>
<keyword evidence="5 9" id="KW-0560">Oxidoreductase</keyword>
<dbReference type="PRINTS" id="PR00081">
    <property type="entry name" value="GDHRDH"/>
</dbReference>
<keyword evidence="9" id="KW-0443">Lipid metabolism</keyword>
<reference evidence="11 12" key="2">
    <citation type="journal article" date="2015" name="Genome Announc.">
        <title>Complete Genome Sequence of Coriobacteriaceae Strain 68-1-3, a Novel Mucus-Degrading Isolate from the Swine Intestinal Tract.</title>
        <authorList>
            <person name="Looft T."/>
            <person name="Bayles D.O."/>
            <person name="Alt D.P."/>
            <person name="Stanton T.B."/>
        </authorList>
    </citation>
    <scope>NUCLEOTIDE SEQUENCE [LARGE SCALE GENOMIC DNA]</scope>
    <source>
        <strain evidence="11 12">68-1-3</strain>
    </source>
</reference>
<keyword evidence="4 8" id="KW-0521">NADP</keyword>
<dbReference type="PANTHER" id="PTHR42879">
    <property type="entry name" value="3-OXOACYL-(ACYL-CARRIER-PROTEIN) REDUCTASE"/>
    <property type="match status" value="1"/>
</dbReference>
<proteinExistence type="inferred from homology"/>
<dbReference type="InterPro" id="IPR011284">
    <property type="entry name" value="3oxo_ACP_reduc"/>
</dbReference>
<dbReference type="FunFam" id="3.40.50.720:FF:000115">
    <property type="entry name" value="3-oxoacyl-[acyl-carrier-protein] reductase FabG"/>
    <property type="match status" value="1"/>
</dbReference>
<accession>A0A0A8BAK3</accession>
<dbReference type="EMBL" id="CP009302">
    <property type="protein sequence ID" value="AJC12167.1"/>
    <property type="molecule type" value="Genomic_DNA"/>
</dbReference>
<dbReference type="RefSeq" id="WP_039689295.1">
    <property type="nucleotide sequence ID" value="NZ_CP009302.1"/>
</dbReference>
<dbReference type="InterPro" id="IPR002347">
    <property type="entry name" value="SDR_fam"/>
</dbReference>
<dbReference type="GO" id="GO:0004316">
    <property type="term" value="F:3-oxoacyl-[acyl-carrier-protein] reductase (NADPH) activity"/>
    <property type="evidence" value="ECO:0007669"/>
    <property type="project" value="UniProtKB-UniRule"/>
</dbReference>
<dbReference type="CDD" id="cd05333">
    <property type="entry name" value="BKR_SDR_c"/>
    <property type="match status" value="1"/>
</dbReference>